<evidence type="ECO:0000256" key="7">
    <source>
        <dbReference type="SAM" id="Phobius"/>
    </source>
</evidence>
<dbReference type="InterPro" id="IPR036291">
    <property type="entry name" value="NAD(P)-bd_dom_sf"/>
</dbReference>
<comment type="subcellular location">
    <subcellularLocation>
        <location evidence="1">Membrane</location>
        <topology evidence="1">Multi-pass membrane protein</topology>
    </subcellularLocation>
</comment>
<dbReference type="Gene3D" id="3.40.50.720">
    <property type="entry name" value="NAD(P)-binding Rossmann-like Domain"/>
    <property type="match status" value="1"/>
</dbReference>
<dbReference type="Proteomes" id="UP000257323">
    <property type="component" value="Unassembled WGS sequence"/>
</dbReference>
<dbReference type="InterPro" id="IPR003362">
    <property type="entry name" value="Bact_transf"/>
</dbReference>
<dbReference type="PANTHER" id="PTHR30576:SF10">
    <property type="entry name" value="SLL5057 PROTEIN"/>
    <property type="match status" value="1"/>
</dbReference>
<dbReference type="EMBL" id="QUAH01000011">
    <property type="protein sequence ID" value="RFT15206.1"/>
    <property type="molecule type" value="Genomic_DNA"/>
</dbReference>
<dbReference type="InterPro" id="IPR017475">
    <property type="entry name" value="EPS_sugar_tfrase"/>
</dbReference>
<keyword evidence="3 9" id="KW-0808">Transferase</keyword>
<evidence type="ECO:0000256" key="2">
    <source>
        <dbReference type="ARBA" id="ARBA00006464"/>
    </source>
</evidence>
<evidence type="ECO:0000256" key="6">
    <source>
        <dbReference type="ARBA" id="ARBA00023136"/>
    </source>
</evidence>
<dbReference type="NCBIfam" id="TIGR03025">
    <property type="entry name" value="EPS_sugtrans"/>
    <property type="match status" value="1"/>
</dbReference>
<dbReference type="PANTHER" id="PTHR30576">
    <property type="entry name" value="COLANIC BIOSYNTHESIS UDP-GLUCOSE LIPID CARRIER TRANSFERASE"/>
    <property type="match status" value="1"/>
</dbReference>
<comment type="caution">
    <text evidence="9">The sequence shown here is derived from an EMBL/GenBank/DDBJ whole genome shotgun (WGS) entry which is preliminary data.</text>
</comment>
<reference evidence="9 10" key="1">
    <citation type="submission" date="2018-08" db="EMBL/GenBank/DDBJ databases">
        <title>Genome analysis of the thermophilic bacterium of the candidate phylum Aminicenantes from deep subsurface aquifer revealed its physiology and ecological role.</title>
        <authorList>
            <person name="Kadnikov V.V."/>
            <person name="Mardanov A.V."/>
            <person name="Beletsky A.V."/>
            <person name="Karnachuk O.V."/>
            <person name="Ravin N.V."/>
        </authorList>
    </citation>
    <scope>NUCLEOTIDE SEQUENCE [LARGE SCALE GENOMIC DNA]</scope>
    <source>
        <strain evidence="9">BY38</strain>
    </source>
</reference>
<feature type="transmembrane region" description="Helical" evidence="7">
    <location>
        <begin position="12"/>
        <end position="31"/>
    </location>
</feature>
<evidence type="ECO:0000259" key="8">
    <source>
        <dbReference type="Pfam" id="PF02397"/>
    </source>
</evidence>
<protein>
    <submittedName>
        <fullName evidence="9">Undecaprenyl-phosphate galactosephosphotransferase</fullName>
    </submittedName>
</protein>
<dbReference type="AlphaFoldDB" id="A0A3E2BKS1"/>
<feature type="transmembrane region" description="Helical" evidence="7">
    <location>
        <begin position="58"/>
        <end position="78"/>
    </location>
</feature>
<proteinExistence type="inferred from homology"/>
<feature type="transmembrane region" description="Helical" evidence="7">
    <location>
        <begin position="296"/>
        <end position="317"/>
    </location>
</feature>
<evidence type="ECO:0000256" key="3">
    <source>
        <dbReference type="ARBA" id="ARBA00022679"/>
    </source>
</evidence>
<gene>
    <name evidence="9" type="ORF">OP8BY_0501</name>
</gene>
<dbReference type="GO" id="GO:0016780">
    <property type="term" value="F:phosphotransferase activity, for other substituted phosphate groups"/>
    <property type="evidence" value="ECO:0007669"/>
    <property type="project" value="TreeGrafter"/>
</dbReference>
<evidence type="ECO:0000313" key="10">
    <source>
        <dbReference type="Proteomes" id="UP000257323"/>
    </source>
</evidence>
<evidence type="ECO:0000256" key="5">
    <source>
        <dbReference type="ARBA" id="ARBA00022989"/>
    </source>
</evidence>
<dbReference type="Pfam" id="PF13727">
    <property type="entry name" value="CoA_binding_3"/>
    <property type="match status" value="1"/>
</dbReference>
<evidence type="ECO:0000313" key="9">
    <source>
        <dbReference type="EMBL" id="RFT15206.1"/>
    </source>
</evidence>
<organism evidence="9 10">
    <name type="scientific">Candidatus Saccharicenans subterraneus</name>
    <dbReference type="NCBI Taxonomy" id="2508984"/>
    <lineage>
        <taxon>Bacteria</taxon>
        <taxon>Candidatus Aminicenantota</taxon>
        <taxon>Candidatus Aminicenantia</taxon>
        <taxon>Candidatus Aminicenantales</taxon>
        <taxon>Candidatus Saccharicenantaceae</taxon>
        <taxon>Candidatus Saccharicenans</taxon>
    </lineage>
</organism>
<keyword evidence="5 7" id="KW-1133">Transmembrane helix</keyword>
<feature type="transmembrane region" description="Helical" evidence="7">
    <location>
        <begin position="125"/>
        <end position="147"/>
    </location>
</feature>
<evidence type="ECO:0000256" key="1">
    <source>
        <dbReference type="ARBA" id="ARBA00004141"/>
    </source>
</evidence>
<dbReference type="SUPFAM" id="SSF51735">
    <property type="entry name" value="NAD(P)-binding Rossmann-fold domains"/>
    <property type="match status" value="1"/>
</dbReference>
<feature type="domain" description="Bacterial sugar transferase" evidence="8">
    <location>
        <begin position="291"/>
        <end position="478"/>
    </location>
</feature>
<accession>A0A3E2BKS1</accession>
<comment type="similarity">
    <text evidence="2">Belongs to the bacterial sugar transferase family.</text>
</comment>
<sequence>MLKERDRFLKEVAFLLDILFLTAAYILSYGLREVFDVNLKLSRLIPEAEVTGTPLSTFHQYALAYFLGIFVWILALFFSRSYKFLRIEPYYRAAARVINSSVLMFFGYGTALFVLKAAYLSRLFFFIFIVIGTLALLIDRAIVIAALKKIHEQGYNWRHILVVGTGNRAAQFITKVRQNPDWGLKVIGIINDDEQRDIKEVNGIKVIGYLKDLLDIFHKVPVDQVVFVLPRSRLNQIQEALHVCEVEGKETSIAIDLYDMKIARSVITEIDGIPLLSYNTVRISEWQLFVKRAMDIFISSVAIFLLSPIYVAAAAAIKLTSPGPVFFRQERLGLHGRKFKLMKFRTMRIDADKHLSQVNDLAEMTTPQFKNKKLRYITPVGRILRKFSIDEFPQFFNVLAGDMSIVGPRPTVPCEVEKYEVWQRRRFSMKPGITCLWQISGRNEIDHNGWMKLDLEYIDNFSLWLDVSIIFKTIPAVVFGKGAY</sequence>
<keyword evidence="6 7" id="KW-0472">Membrane</keyword>
<dbReference type="GO" id="GO:0016020">
    <property type="term" value="C:membrane"/>
    <property type="evidence" value="ECO:0007669"/>
    <property type="project" value="UniProtKB-SubCell"/>
</dbReference>
<feature type="transmembrane region" description="Helical" evidence="7">
    <location>
        <begin position="98"/>
        <end position="119"/>
    </location>
</feature>
<name>A0A3E2BKS1_9BACT</name>
<keyword evidence="4 7" id="KW-0812">Transmembrane</keyword>
<dbReference type="Pfam" id="PF02397">
    <property type="entry name" value="Bac_transf"/>
    <property type="match status" value="1"/>
</dbReference>
<evidence type="ECO:0000256" key="4">
    <source>
        <dbReference type="ARBA" id="ARBA00022692"/>
    </source>
</evidence>